<reference evidence="2 3" key="1">
    <citation type="journal article" date="2018" name="BMC Genomics">
        <title>Genomic comparison of Trypanosoma conorhini and Trypanosoma rangeli to Trypanosoma cruzi strains of high and low virulence.</title>
        <authorList>
            <person name="Bradwell K.R."/>
            <person name="Koparde V.N."/>
            <person name="Matveyev A.V."/>
            <person name="Serrano M.G."/>
            <person name="Alves J.M."/>
            <person name="Parikh H."/>
            <person name="Huang B."/>
            <person name="Lee V."/>
            <person name="Espinosa-Alvarez O."/>
            <person name="Ortiz P.A."/>
            <person name="Costa-Martins A.G."/>
            <person name="Teixeira M.M."/>
            <person name="Buck G.A."/>
        </authorList>
    </citation>
    <scope>NUCLEOTIDE SEQUENCE [LARGE SCALE GENOMIC DNA]</scope>
    <source>
        <strain evidence="2 3">025E</strain>
    </source>
</reference>
<gene>
    <name evidence="2" type="ORF">Tco025E_03423</name>
</gene>
<sequence>MDLGQTRRPRSPPEPFNDFEPRRKCALCCGLRCAAVAGAVVFVITFPCNLAVLRGRVCDGRGVRGFLDRHLFLPLPMAMVCFTHQAIQSEALWSKNKKQLWDLNWQSAGLNILLWTSMTLIGTIVSRRCAPAWSRQYRLLLWEYQRTRRSCANRYMPTAFGKITEDLDWYNLLWTLSLYHVIWGMITVMAERELGAHYAMFYRDWPYSRWCSPRWREWRELEALKYVNKEHVVGSSRWGSFLLNDRWRASNV</sequence>
<name>A0A3R7S5I9_9TRYP</name>
<evidence type="ECO:0000313" key="2">
    <source>
        <dbReference type="EMBL" id="RNF21798.1"/>
    </source>
</evidence>
<dbReference type="Proteomes" id="UP000284403">
    <property type="component" value="Unassembled WGS sequence"/>
</dbReference>
<keyword evidence="1" id="KW-0812">Transmembrane</keyword>
<accession>A0A3R7S5I9</accession>
<dbReference type="EMBL" id="MKKU01000149">
    <property type="protein sequence ID" value="RNF21798.1"/>
    <property type="molecule type" value="Genomic_DNA"/>
</dbReference>
<keyword evidence="1" id="KW-1133">Transmembrane helix</keyword>
<protein>
    <submittedName>
        <fullName evidence="2">Uncharacterized protein</fullName>
    </submittedName>
</protein>
<feature type="transmembrane region" description="Helical" evidence="1">
    <location>
        <begin position="29"/>
        <end position="52"/>
    </location>
</feature>
<dbReference type="GeneID" id="40317034"/>
<proteinExistence type="predicted"/>
<dbReference type="AlphaFoldDB" id="A0A3R7S5I9"/>
<organism evidence="2 3">
    <name type="scientific">Trypanosoma conorhini</name>
    <dbReference type="NCBI Taxonomy" id="83891"/>
    <lineage>
        <taxon>Eukaryota</taxon>
        <taxon>Discoba</taxon>
        <taxon>Euglenozoa</taxon>
        <taxon>Kinetoplastea</taxon>
        <taxon>Metakinetoplastina</taxon>
        <taxon>Trypanosomatida</taxon>
        <taxon>Trypanosomatidae</taxon>
        <taxon>Trypanosoma</taxon>
    </lineage>
</organism>
<comment type="caution">
    <text evidence="2">The sequence shown here is derived from an EMBL/GenBank/DDBJ whole genome shotgun (WGS) entry which is preliminary data.</text>
</comment>
<dbReference type="RefSeq" id="XP_029229646.1">
    <property type="nucleotide sequence ID" value="XM_029370341.1"/>
</dbReference>
<keyword evidence="3" id="KW-1185">Reference proteome</keyword>
<evidence type="ECO:0000313" key="3">
    <source>
        <dbReference type="Proteomes" id="UP000284403"/>
    </source>
</evidence>
<keyword evidence="1" id="KW-0472">Membrane</keyword>
<dbReference type="OrthoDB" id="276603at2759"/>
<evidence type="ECO:0000256" key="1">
    <source>
        <dbReference type="SAM" id="Phobius"/>
    </source>
</evidence>